<evidence type="ECO:0000313" key="1">
    <source>
        <dbReference type="EMBL" id="GAB54974.1"/>
    </source>
</evidence>
<keyword evidence="2" id="KW-1185">Reference proteome</keyword>
<dbReference type="GO" id="GO:0003697">
    <property type="term" value="F:single-stranded DNA binding"/>
    <property type="evidence" value="ECO:0007669"/>
    <property type="project" value="InterPro"/>
</dbReference>
<dbReference type="STRING" id="56804.BAE46_00530"/>
<dbReference type="Gene3D" id="3.90.1680.10">
    <property type="entry name" value="SOS response associated peptidase-like"/>
    <property type="match status" value="1"/>
</dbReference>
<comment type="caution">
    <text evidence="1">The sequence shown here is derived from an EMBL/GenBank/DDBJ whole genome shotgun (WGS) entry which is preliminary data.</text>
</comment>
<dbReference type="GO" id="GO:0106300">
    <property type="term" value="P:protein-DNA covalent cross-linking repair"/>
    <property type="evidence" value="ECO:0007669"/>
    <property type="project" value="InterPro"/>
</dbReference>
<evidence type="ECO:0000313" key="2">
    <source>
        <dbReference type="Proteomes" id="UP000053586"/>
    </source>
</evidence>
<accession>H5T9J7</accession>
<evidence type="ECO:0008006" key="3">
    <source>
        <dbReference type="Google" id="ProtNLM"/>
    </source>
</evidence>
<proteinExistence type="predicted"/>
<sequence length="231" mass="26093">MCGFVEIDGAGISKDQYLMTSAVLRPFLSDSYKSFYPAFGQEPNKTVDIIIEEEGTLKQVSATWWFDCSVKDDFLIVGPRTTFNARNLLSPYWSHSLRCKRAILLATGLGESKKVGKTKHQYYMSSGAVFILGVLYQKHSNGKYSCAVITRDTHPKMAPYHDKAFPCFLPTDDEFLKVWLDANIQQHESINYVLDNPTLYPTLNVQRVKTYKGKQAYSSFSPVVLTSDTAI</sequence>
<protein>
    <recommendedName>
        <fullName evidence="3">Abasic site processing protein</fullName>
    </recommendedName>
</protein>
<organism evidence="1 2">
    <name type="scientific">Glaciecola punicea ACAM 611</name>
    <dbReference type="NCBI Taxonomy" id="1121923"/>
    <lineage>
        <taxon>Bacteria</taxon>
        <taxon>Pseudomonadati</taxon>
        <taxon>Pseudomonadota</taxon>
        <taxon>Gammaproteobacteria</taxon>
        <taxon>Alteromonadales</taxon>
        <taxon>Alteromonadaceae</taxon>
        <taxon>Glaciecola</taxon>
    </lineage>
</organism>
<gene>
    <name evidence="1" type="ORF">GPUN_0839</name>
</gene>
<reference evidence="1 2" key="2">
    <citation type="journal article" date="2017" name="Antonie Van Leeuwenhoek">
        <title>Rhizobium rhizosphaerae sp. nov., a novel species isolated from rice rhizosphere.</title>
        <authorList>
            <person name="Zhao J.J."/>
            <person name="Zhang J."/>
            <person name="Zhang R.J."/>
            <person name="Zhang C.W."/>
            <person name="Yin H.Q."/>
            <person name="Zhang X.X."/>
        </authorList>
    </citation>
    <scope>NUCLEOTIDE SEQUENCE [LARGE SCALE GENOMIC DNA]</scope>
    <source>
        <strain evidence="1 2">ACAM 611</strain>
    </source>
</reference>
<dbReference type="Pfam" id="PF02586">
    <property type="entry name" value="SRAP"/>
    <property type="match status" value="1"/>
</dbReference>
<reference evidence="1 2" key="1">
    <citation type="journal article" date="2012" name="J. Bacteriol.">
        <title>Genome sequence of proteorhodopsin-containing sea ice bacterium Glaciecola punicea ACAM 611T.</title>
        <authorList>
            <person name="Qin Q.-L."/>
            <person name="Xie B.-B."/>
            <person name="Shu Y.-L."/>
            <person name="Rong J.-C."/>
            <person name="Zhao D.-L."/>
            <person name="Zhang X.-Y."/>
            <person name="Chen X.-L."/>
            <person name="Zhou B.-C."/>
            <person name="Zhanga Y.-Z."/>
        </authorList>
    </citation>
    <scope>NUCLEOTIDE SEQUENCE [LARGE SCALE GENOMIC DNA]</scope>
    <source>
        <strain evidence="1 2">ACAM 611</strain>
    </source>
</reference>
<dbReference type="EMBL" id="BAET01000007">
    <property type="protein sequence ID" value="GAB54974.1"/>
    <property type="molecule type" value="Genomic_DNA"/>
</dbReference>
<dbReference type="AlphaFoldDB" id="H5T9J7"/>
<dbReference type="InterPro" id="IPR003738">
    <property type="entry name" value="SRAP"/>
</dbReference>
<dbReference type="Proteomes" id="UP000053586">
    <property type="component" value="Unassembled WGS sequence"/>
</dbReference>
<dbReference type="SUPFAM" id="SSF143081">
    <property type="entry name" value="BB1717-like"/>
    <property type="match status" value="1"/>
</dbReference>
<dbReference type="RefSeq" id="WP_006003607.1">
    <property type="nucleotide sequence ID" value="NZ_BAET01000007.1"/>
</dbReference>
<name>H5T9J7_9ALTE</name>
<dbReference type="eggNOG" id="COG2135">
    <property type="taxonomic scope" value="Bacteria"/>
</dbReference>
<dbReference type="InterPro" id="IPR036590">
    <property type="entry name" value="SRAP-like"/>
</dbReference>